<gene>
    <name evidence="1" type="ORF">Purlil1_1674</name>
</gene>
<proteinExistence type="predicted"/>
<comment type="caution">
    <text evidence="1">The sequence shown here is derived from an EMBL/GenBank/DDBJ whole genome shotgun (WGS) entry which is preliminary data.</text>
</comment>
<accession>A0ABR0CCN4</accession>
<evidence type="ECO:0000313" key="2">
    <source>
        <dbReference type="Proteomes" id="UP001287286"/>
    </source>
</evidence>
<dbReference type="Proteomes" id="UP001287286">
    <property type="component" value="Unassembled WGS sequence"/>
</dbReference>
<protein>
    <submittedName>
        <fullName evidence="1">Uncharacterized protein</fullName>
    </submittedName>
</protein>
<reference evidence="1 2" key="1">
    <citation type="journal article" date="2024" name="Microbiol. Resour. Announc.">
        <title>Genome annotations for the ascomycete fungi Trichoderma harzianum, Trichoderma aggressivum, and Purpureocillium lilacinum.</title>
        <authorList>
            <person name="Beijen E.P.W."/>
            <person name="Ohm R.A."/>
        </authorList>
    </citation>
    <scope>NUCLEOTIDE SEQUENCE [LARGE SCALE GENOMIC DNA]</scope>
    <source>
        <strain evidence="1 2">CBS 150709</strain>
    </source>
</reference>
<name>A0ABR0CCN4_PURLI</name>
<evidence type="ECO:0000313" key="1">
    <source>
        <dbReference type="EMBL" id="KAK4094183.1"/>
    </source>
</evidence>
<sequence>MQSLQWACVAMATICEPNASDEEALSRPSSGAAQLDVLNARVMRSQHYRINEHRATHLLAANSLAGRISKPHRHPGYARWQAVSRSLDAPGRVKYGKGVIQMKAVVTAFAYLCALGFANADYELPFHKISHQALLEKKGKGFVECGEASDFSHHLGG</sequence>
<keyword evidence="2" id="KW-1185">Reference proteome</keyword>
<dbReference type="EMBL" id="JAWRVI010000004">
    <property type="protein sequence ID" value="KAK4094183.1"/>
    <property type="molecule type" value="Genomic_DNA"/>
</dbReference>
<organism evidence="1 2">
    <name type="scientific">Purpureocillium lilacinum</name>
    <name type="common">Paecilomyces lilacinus</name>
    <dbReference type="NCBI Taxonomy" id="33203"/>
    <lineage>
        <taxon>Eukaryota</taxon>
        <taxon>Fungi</taxon>
        <taxon>Dikarya</taxon>
        <taxon>Ascomycota</taxon>
        <taxon>Pezizomycotina</taxon>
        <taxon>Sordariomycetes</taxon>
        <taxon>Hypocreomycetidae</taxon>
        <taxon>Hypocreales</taxon>
        <taxon>Ophiocordycipitaceae</taxon>
        <taxon>Purpureocillium</taxon>
    </lineage>
</organism>